<dbReference type="SUPFAM" id="SSF160515">
    <property type="entry name" value="YueI-like"/>
    <property type="match status" value="1"/>
</dbReference>
<dbReference type="PIRSF" id="PIRSF034303">
    <property type="entry name" value="DUF1694"/>
    <property type="match status" value="1"/>
</dbReference>
<feature type="region of interest" description="Disordered" evidence="1">
    <location>
        <begin position="1"/>
        <end position="26"/>
    </location>
</feature>
<evidence type="ECO:0008006" key="4">
    <source>
        <dbReference type="Google" id="ProtNLM"/>
    </source>
</evidence>
<sequence length="150" mass="16556">MADADEVQNRLEQSMNGTTPKINPDEQRTYLGTFRERVALTITVSQITNPQALAAAEQVINDHPDYVMLINGNLSPEQQSPYLKLATTHNVKFTLKTDQIYAIAPDKNAIVIAADHAINLAEVAFKASATTTASAQPATHKSIWQRLFHK</sequence>
<dbReference type="Gene3D" id="3.30.1330.30">
    <property type="match status" value="1"/>
</dbReference>
<dbReference type="InterPro" id="IPR029064">
    <property type="entry name" value="Ribosomal_eL30-like_sf"/>
</dbReference>
<evidence type="ECO:0000256" key="1">
    <source>
        <dbReference type="SAM" id="MobiDB-lite"/>
    </source>
</evidence>
<dbReference type="STRING" id="1423745.GCA_001311215_00601"/>
<dbReference type="EMBL" id="AYZI01000001">
    <property type="protein sequence ID" value="KRM92443.1"/>
    <property type="molecule type" value="Genomic_DNA"/>
</dbReference>
<comment type="caution">
    <text evidence="2">The sequence shown here is derived from an EMBL/GenBank/DDBJ whole genome shotgun (WGS) entry which is preliminary data.</text>
</comment>
<proteinExistence type="predicted"/>
<dbReference type="PATRIC" id="fig|1423745.4.peg.59"/>
<dbReference type="Proteomes" id="UP000051586">
    <property type="component" value="Unassembled WGS sequence"/>
</dbReference>
<evidence type="ECO:0000313" key="2">
    <source>
        <dbReference type="EMBL" id="KRM92443.1"/>
    </source>
</evidence>
<dbReference type="RefSeq" id="WP_009166533.1">
    <property type="nucleotide sequence ID" value="NZ_AYZI01000001.1"/>
</dbReference>
<dbReference type="AlphaFoldDB" id="A0A0R2CWH2"/>
<name>A0A0R2CWH2_9LACO</name>
<dbReference type="InterPro" id="IPR012543">
    <property type="entry name" value="DUF1694"/>
</dbReference>
<feature type="compositionally biased region" description="Polar residues" evidence="1">
    <location>
        <begin position="10"/>
        <end position="21"/>
    </location>
</feature>
<reference evidence="2 3" key="1">
    <citation type="journal article" date="2015" name="Genome Announc.">
        <title>Expanding the biotechnology potential of lactobacilli through comparative genomics of 213 strains and associated genera.</title>
        <authorList>
            <person name="Sun Z."/>
            <person name="Harris H.M."/>
            <person name="McCann A."/>
            <person name="Guo C."/>
            <person name="Argimon S."/>
            <person name="Zhang W."/>
            <person name="Yang X."/>
            <person name="Jeffery I.B."/>
            <person name="Cooney J.C."/>
            <person name="Kagawa T.F."/>
            <person name="Liu W."/>
            <person name="Song Y."/>
            <person name="Salvetti E."/>
            <person name="Wrobel A."/>
            <person name="Rasinkangas P."/>
            <person name="Parkhill J."/>
            <person name="Rea M.C."/>
            <person name="O'Sullivan O."/>
            <person name="Ritari J."/>
            <person name="Douillard F.P."/>
            <person name="Paul Ross R."/>
            <person name="Yang R."/>
            <person name="Briner A.E."/>
            <person name="Felis G.E."/>
            <person name="de Vos W.M."/>
            <person name="Barrangou R."/>
            <person name="Klaenhammer T.R."/>
            <person name="Caufield P.W."/>
            <person name="Cui Y."/>
            <person name="Zhang H."/>
            <person name="O'Toole P.W."/>
        </authorList>
    </citation>
    <scope>NUCLEOTIDE SEQUENCE [LARGE SCALE GENOMIC DNA]</scope>
    <source>
        <strain evidence="2 3">DSM 22689</strain>
    </source>
</reference>
<protein>
    <recommendedName>
        <fullName evidence="4">DUF1694 domain-containing protein</fullName>
    </recommendedName>
</protein>
<gene>
    <name evidence="2" type="ORF">FC87_GL000055</name>
</gene>
<organism evidence="2 3">
    <name type="scientific">Fructilactobacillus florum DSM 22689 = JCM 16035</name>
    <dbReference type="NCBI Taxonomy" id="1423745"/>
    <lineage>
        <taxon>Bacteria</taxon>
        <taxon>Bacillati</taxon>
        <taxon>Bacillota</taxon>
        <taxon>Bacilli</taxon>
        <taxon>Lactobacillales</taxon>
        <taxon>Lactobacillaceae</taxon>
        <taxon>Fructilactobacillus</taxon>
    </lineage>
</organism>
<dbReference type="Pfam" id="PF07997">
    <property type="entry name" value="DUF1694"/>
    <property type="match status" value="1"/>
</dbReference>
<accession>A0A0R2CWH2</accession>
<evidence type="ECO:0000313" key="3">
    <source>
        <dbReference type="Proteomes" id="UP000051586"/>
    </source>
</evidence>